<dbReference type="Proteomes" id="UP000814033">
    <property type="component" value="Unassembled WGS sequence"/>
</dbReference>
<comment type="caution">
    <text evidence="1">The sequence shown here is derived from an EMBL/GenBank/DDBJ whole genome shotgun (WGS) entry which is preliminary data.</text>
</comment>
<gene>
    <name evidence="1" type="ORF">FA95DRAFT_508006</name>
</gene>
<dbReference type="EMBL" id="MU276040">
    <property type="protein sequence ID" value="KAI0042932.1"/>
    <property type="molecule type" value="Genomic_DNA"/>
</dbReference>
<proteinExistence type="predicted"/>
<accession>A0ACB8RG95</accession>
<protein>
    <submittedName>
        <fullName evidence="1">Uncharacterized protein</fullName>
    </submittedName>
</protein>
<organism evidence="1 2">
    <name type="scientific">Auriscalpium vulgare</name>
    <dbReference type="NCBI Taxonomy" id="40419"/>
    <lineage>
        <taxon>Eukaryota</taxon>
        <taxon>Fungi</taxon>
        <taxon>Dikarya</taxon>
        <taxon>Basidiomycota</taxon>
        <taxon>Agaricomycotina</taxon>
        <taxon>Agaricomycetes</taxon>
        <taxon>Russulales</taxon>
        <taxon>Auriscalpiaceae</taxon>
        <taxon>Auriscalpium</taxon>
    </lineage>
</organism>
<name>A0ACB8RG95_9AGAM</name>
<evidence type="ECO:0000313" key="2">
    <source>
        <dbReference type="Proteomes" id="UP000814033"/>
    </source>
</evidence>
<reference evidence="1" key="1">
    <citation type="submission" date="2021-02" db="EMBL/GenBank/DDBJ databases">
        <authorList>
            <consortium name="DOE Joint Genome Institute"/>
            <person name="Ahrendt S."/>
            <person name="Looney B.P."/>
            <person name="Miyauchi S."/>
            <person name="Morin E."/>
            <person name="Drula E."/>
            <person name="Courty P.E."/>
            <person name="Chicoki N."/>
            <person name="Fauchery L."/>
            <person name="Kohler A."/>
            <person name="Kuo A."/>
            <person name="Labutti K."/>
            <person name="Pangilinan J."/>
            <person name="Lipzen A."/>
            <person name="Riley R."/>
            <person name="Andreopoulos W."/>
            <person name="He G."/>
            <person name="Johnson J."/>
            <person name="Barry K.W."/>
            <person name="Grigoriev I.V."/>
            <person name="Nagy L."/>
            <person name="Hibbett D."/>
            <person name="Henrissat B."/>
            <person name="Matheny P.B."/>
            <person name="Labbe J."/>
            <person name="Martin F."/>
        </authorList>
    </citation>
    <scope>NUCLEOTIDE SEQUENCE</scope>
    <source>
        <strain evidence="1">FP105234-sp</strain>
    </source>
</reference>
<sequence length="234" mass="26578">MEIPVQSQVGDIGYVTATSPVFQPMFNIIDRDSTARHIFYLKMNYSLNGFERDNISAPIFEGIDQNMVCIGDRRFKSTIQFSPPTNGTTRRLLSFEYDCYISCQPLNDASSFWTGSEPTGIELHLMEVFAATCIDTYWLDCSVDSSQYSAPLTNGGFQEMRHQDLKFDLIAEFDSVTSRRQVQLVGVTDTKWSEKYNTSLTLLETRGPRYAMAPLRAGQDLNAKGRYGIYLNHH</sequence>
<keyword evidence="2" id="KW-1185">Reference proteome</keyword>
<evidence type="ECO:0000313" key="1">
    <source>
        <dbReference type="EMBL" id="KAI0042932.1"/>
    </source>
</evidence>
<reference evidence="1" key="2">
    <citation type="journal article" date="2022" name="New Phytol.">
        <title>Evolutionary transition to the ectomycorrhizal habit in the genomes of a hyperdiverse lineage of mushroom-forming fungi.</title>
        <authorList>
            <person name="Looney B."/>
            <person name="Miyauchi S."/>
            <person name="Morin E."/>
            <person name="Drula E."/>
            <person name="Courty P.E."/>
            <person name="Kohler A."/>
            <person name="Kuo A."/>
            <person name="LaButti K."/>
            <person name="Pangilinan J."/>
            <person name="Lipzen A."/>
            <person name="Riley R."/>
            <person name="Andreopoulos W."/>
            <person name="He G."/>
            <person name="Johnson J."/>
            <person name="Nolan M."/>
            <person name="Tritt A."/>
            <person name="Barry K.W."/>
            <person name="Grigoriev I.V."/>
            <person name="Nagy L.G."/>
            <person name="Hibbett D."/>
            <person name="Henrissat B."/>
            <person name="Matheny P.B."/>
            <person name="Labbe J."/>
            <person name="Martin F.M."/>
        </authorList>
    </citation>
    <scope>NUCLEOTIDE SEQUENCE</scope>
    <source>
        <strain evidence="1">FP105234-sp</strain>
    </source>
</reference>